<dbReference type="PANTHER" id="PTHR33112">
    <property type="entry name" value="DOMAIN PROTEIN, PUTATIVE-RELATED"/>
    <property type="match status" value="1"/>
</dbReference>
<dbReference type="Proteomes" id="UP001160390">
    <property type="component" value="Unassembled WGS sequence"/>
</dbReference>
<evidence type="ECO:0000313" key="4">
    <source>
        <dbReference type="Proteomes" id="UP001160390"/>
    </source>
</evidence>
<proteinExistence type="predicted"/>
<feature type="domain" description="Heterokaryon incompatibility" evidence="2">
    <location>
        <begin position="431"/>
        <end position="578"/>
    </location>
</feature>
<dbReference type="AlphaFoldDB" id="A0AA35M466"/>
<name>A0AA35M466_9HYPO</name>
<protein>
    <recommendedName>
        <fullName evidence="2">Heterokaryon incompatibility domain-containing protein</fullName>
    </recommendedName>
</protein>
<feature type="compositionally biased region" description="Basic and acidic residues" evidence="1">
    <location>
        <begin position="15"/>
        <end position="25"/>
    </location>
</feature>
<feature type="region of interest" description="Disordered" evidence="1">
    <location>
        <begin position="15"/>
        <end position="37"/>
    </location>
</feature>
<accession>A0AA35M466</accession>
<evidence type="ECO:0000313" key="3">
    <source>
        <dbReference type="EMBL" id="CAI6090163.1"/>
    </source>
</evidence>
<evidence type="ECO:0000256" key="1">
    <source>
        <dbReference type="SAM" id="MobiDB-lite"/>
    </source>
</evidence>
<sequence length="910" mass="103844">MAKRFVKALIRRWPNDSSKRDEHESPVPGALARDQDDLVELPSSQPVVPRRDNGCTACSSLSSLKRCLDDWDTSDNFENDAVLYSWNFEPIHWLPPEEQMPPCEMCNTIQDEISIVSGCHDRRENMMKYFRICSDLKQWTQDGKASQPISQSAMERTTKREQKLQSCKDLFKAKISLMDRPESVDTPSQAFDCGTKLKRAFYEARMLYSDQVLTAAFNEFIPLCENILRVMEQPLSRHQGSEFCAWCNYQDLYPERLGGLAHRLYQVHPAGLTQALKNHPIPWYKGSYKRSLIDRVQIRLQTEESWKGLKFQEFELDQSKPAGNQVGLRSGDEYQRATRNPIEEGFRATHRQLSKDEVLYVPISSDKPCFARIVQPKFDVRLINKWLNKCHSNHGSRCITETSERKPKNLILVDTEKNCLVTMTDGHTPPYLALSYVWGGVPQAELIRLTLDKWHEPGSLTEEVTITQKVRDAMVITKQTGLRFLWVDALCIVQDDDSQREEQINQMFLIYHQAEATIVAADGPSCDLGLSGVSRFEEREFIDKPFLIQNTPMARVLRDPQQALQASKWRTRGWTLQEEVCSTRAIIFLPSVVLFSCSTAVWREDLHLENVQDPRGDSILHSLPRTLENSGTSSEEELISLFRRIVKQYTQRTLTRQDDMGNAFAGISRMMEGAIGPIYHGIPERYFAQIISGCWFWGMCCARRPAFPSWSWMGWIYTKEQAGTGIEPTSWPGETAGLLTFFKLGDGAEMLPEPVLESPVLDSLQPGLREHFTPDLSHIHSQYAVLASNLEQIPPGLICFNTSLSFLKLRPLYKNAVSLVQEYLVLSPITEERLTSLYLKKADVDGNGELQPFIAIAAQRGEVGKTGLRLMLVKMTESFCYKVNVTSQRKLVSEAAWWDLNPSKRLVVMG</sequence>
<keyword evidence="4" id="KW-1185">Reference proteome</keyword>
<dbReference type="PANTHER" id="PTHR33112:SF12">
    <property type="entry name" value="HETEROKARYON INCOMPATIBILITY DOMAIN-CONTAINING PROTEIN"/>
    <property type="match status" value="1"/>
</dbReference>
<reference evidence="3" key="1">
    <citation type="submission" date="2023-01" db="EMBL/GenBank/DDBJ databases">
        <authorList>
            <person name="Piombo E."/>
        </authorList>
    </citation>
    <scope>NUCLEOTIDE SEQUENCE</scope>
</reference>
<dbReference type="Pfam" id="PF06985">
    <property type="entry name" value="HET"/>
    <property type="match status" value="1"/>
</dbReference>
<organism evidence="3 4">
    <name type="scientific">Clonostachys chloroleuca</name>
    <dbReference type="NCBI Taxonomy" id="1926264"/>
    <lineage>
        <taxon>Eukaryota</taxon>
        <taxon>Fungi</taxon>
        <taxon>Dikarya</taxon>
        <taxon>Ascomycota</taxon>
        <taxon>Pezizomycotina</taxon>
        <taxon>Sordariomycetes</taxon>
        <taxon>Hypocreomycetidae</taxon>
        <taxon>Hypocreales</taxon>
        <taxon>Bionectriaceae</taxon>
        <taxon>Clonostachys</taxon>
    </lineage>
</organism>
<gene>
    <name evidence="3" type="ORF">CCHLO57077_00001775</name>
</gene>
<evidence type="ECO:0000259" key="2">
    <source>
        <dbReference type="Pfam" id="PF06985"/>
    </source>
</evidence>
<dbReference type="EMBL" id="CABFNP030001012">
    <property type="protein sequence ID" value="CAI6090163.1"/>
    <property type="molecule type" value="Genomic_DNA"/>
</dbReference>
<comment type="caution">
    <text evidence="3">The sequence shown here is derived from an EMBL/GenBank/DDBJ whole genome shotgun (WGS) entry which is preliminary data.</text>
</comment>
<dbReference type="InterPro" id="IPR010730">
    <property type="entry name" value="HET"/>
</dbReference>